<evidence type="ECO:0000313" key="4">
    <source>
        <dbReference type="EMBL" id="GMH52711.1"/>
    </source>
</evidence>
<dbReference type="InterPro" id="IPR050571">
    <property type="entry name" value="Class-IV_PLP-Dep_Aminotrnsfr"/>
</dbReference>
<evidence type="ECO:0000313" key="5">
    <source>
        <dbReference type="Proteomes" id="UP001162640"/>
    </source>
</evidence>
<organism evidence="4 5">
    <name type="scientific">Triparma laevis f. inornata</name>
    <dbReference type="NCBI Taxonomy" id="1714386"/>
    <lineage>
        <taxon>Eukaryota</taxon>
        <taxon>Sar</taxon>
        <taxon>Stramenopiles</taxon>
        <taxon>Ochrophyta</taxon>
        <taxon>Bolidophyceae</taxon>
        <taxon>Parmales</taxon>
        <taxon>Triparmaceae</taxon>
        <taxon>Triparma</taxon>
    </lineage>
</organism>
<comment type="similarity">
    <text evidence="2">Belongs to the class-IV pyridoxal-phosphate-dependent aminotransferase family.</text>
</comment>
<dbReference type="GO" id="GO:0008652">
    <property type="term" value="P:amino acid biosynthetic process"/>
    <property type="evidence" value="ECO:0007669"/>
    <property type="project" value="UniProtKB-ARBA"/>
</dbReference>
<dbReference type="GO" id="GO:0003824">
    <property type="term" value="F:catalytic activity"/>
    <property type="evidence" value="ECO:0007669"/>
    <property type="project" value="InterPro"/>
</dbReference>
<sequence>MYSFASHPLTSLVHDEPLYARHLHTSPHITRPYKEELLKSQPHFESVDACLEVLTQHSTNPSKPIIFHKHMAKQAHLLSLAAHAASATTSSNSNSVKHKDILTKHKHIILLRDPMKVIQSWSAAVAAGSAPTTTLEEIGLADLVSLQSTLSNTGAWGGSNVAVVDSHNLINDAENTLTAIMNKFQLPFDPSMLKWKSGPKPFDGCWASSWYSGVHASTGWSPAEKDVLPSTYAKVDPILLPLYKTCLPLYTLLRSYSIIHPAAKYCDVSQLQEDPRNEKSLYFVGSSGSPGALYPRDLASMVPYDSAVQGGDGVWEGVRIYRNKIFKFERHLKRLFDSAHALNFKNPHTPTEVKDAVFRTLAANNIRDGGHIRLTLTRGIKCTSSMNPKFNVYGTTLIVAAEFKPTQGRTTYNNTTGVKLITASGRRNGPDLVDSKIHHNNLINNIIPKIQANNAGAADALMLGIDGFVSETNACNIFCVRDGVLCTPHADYCLPGITRESILLIGKELGIEVKEGRFSLVEFMTADEVFTTGTMGELTPVYEIDGRQIADGKGAGPVTKRLQEVYKDCPEREGWSTPIPEFV</sequence>
<dbReference type="AlphaFoldDB" id="A0A9W6ZI93"/>
<gene>
    <name evidence="4" type="ORF">TL16_g01294</name>
</gene>
<dbReference type="Pfam" id="PF19798">
    <property type="entry name" value="Sulfotransfer_5"/>
    <property type="match status" value="1"/>
</dbReference>
<dbReference type="FunFam" id="3.20.10.10:FF:000002">
    <property type="entry name" value="D-alanine aminotransferase"/>
    <property type="match status" value="1"/>
</dbReference>
<dbReference type="GO" id="GO:0046394">
    <property type="term" value="P:carboxylic acid biosynthetic process"/>
    <property type="evidence" value="ECO:0007669"/>
    <property type="project" value="UniProtKB-ARBA"/>
</dbReference>
<evidence type="ECO:0000256" key="2">
    <source>
        <dbReference type="ARBA" id="ARBA00009320"/>
    </source>
</evidence>
<dbReference type="SUPFAM" id="SSF52540">
    <property type="entry name" value="P-loop containing nucleoside triphosphate hydrolases"/>
    <property type="match status" value="1"/>
</dbReference>
<evidence type="ECO:0000256" key="3">
    <source>
        <dbReference type="ARBA" id="ARBA00022898"/>
    </source>
</evidence>
<dbReference type="InterPro" id="IPR043132">
    <property type="entry name" value="BCAT-like_C"/>
</dbReference>
<dbReference type="PANTHER" id="PTHR42743">
    <property type="entry name" value="AMINO-ACID AMINOTRANSFERASE"/>
    <property type="match status" value="1"/>
</dbReference>
<evidence type="ECO:0008006" key="6">
    <source>
        <dbReference type="Google" id="ProtNLM"/>
    </source>
</evidence>
<accession>A0A9W6ZI93</accession>
<dbReference type="Proteomes" id="UP001162640">
    <property type="component" value="Unassembled WGS sequence"/>
</dbReference>
<dbReference type="InterPro" id="IPR036038">
    <property type="entry name" value="Aminotransferase-like"/>
</dbReference>
<dbReference type="PANTHER" id="PTHR42743:SF11">
    <property type="entry name" value="AMINODEOXYCHORISMATE LYASE"/>
    <property type="match status" value="1"/>
</dbReference>
<protein>
    <recommendedName>
        <fullName evidence="6">Branched-chain-amino-acid aminotransferase</fullName>
    </recommendedName>
</protein>
<dbReference type="InterPro" id="IPR001544">
    <property type="entry name" value="Aminotrans_IV"/>
</dbReference>
<evidence type="ECO:0000256" key="1">
    <source>
        <dbReference type="ARBA" id="ARBA00001933"/>
    </source>
</evidence>
<dbReference type="Gene3D" id="3.20.10.10">
    <property type="entry name" value="D-amino Acid Aminotransferase, subunit A, domain 2"/>
    <property type="match status" value="1"/>
</dbReference>
<dbReference type="InterPro" id="IPR027417">
    <property type="entry name" value="P-loop_NTPase"/>
</dbReference>
<dbReference type="InterPro" id="IPR043131">
    <property type="entry name" value="BCAT-like_N"/>
</dbReference>
<name>A0A9W6ZI93_9STRA</name>
<comment type="caution">
    <text evidence="4">The sequence shown here is derived from an EMBL/GenBank/DDBJ whole genome shotgun (WGS) entry which is preliminary data.</text>
</comment>
<dbReference type="SUPFAM" id="SSF56752">
    <property type="entry name" value="D-aminoacid aminotransferase-like PLP-dependent enzymes"/>
    <property type="match status" value="1"/>
</dbReference>
<proteinExistence type="inferred from homology"/>
<comment type="cofactor">
    <cofactor evidence="1">
        <name>pyridoxal 5'-phosphate</name>
        <dbReference type="ChEBI" id="CHEBI:597326"/>
    </cofactor>
</comment>
<dbReference type="Pfam" id="PF01063">
    <property type="entry name" value="Aminotran_4"/>
    <property type="match status" value="1"/>
</dbReference>
<dbReference type="Gene3D" id="3.40.50.300">
    <property type="entry name" value="P-loop containing nucleotide triphosphate hydrolases"/>
    <property type="match status" value="1"/>
</dbReference>
<keyword evidence="3" id="KW-0663">Pyridoxal phosphate</keyword>
<dbReference type="EMBL" id="BLQM01000028">
    <property type="protein sequence ID" value="GMH52711.1"/>
    <property type="molecule type" value="Genomic_DNA"/>
</dbReference>
<dbReference type="Gene3D" id="3.30.470.10">
    <property type="match status" value="1"/>
</dbReference>
<reference evidence="5" key="1">
    <citation type="journal article" date="2023" name="Commun. Biol.">
        <title>Genome analysis of Parmales, the sister group of diatoms, reveals the evolutionary specialization of diatoms from phago-mixotrophs to photoautotrophs.</title>
        <authorList>
            <person name="Ban H."/>
            <person name="Sato S."/>
            <person name="Yoshikawa S."/>
            <person name="Yamada K."/>
            <person name="Nakamura Y."/>
            <person name="Ichinomiya M."/>
            <person name="Sato N."/>
            <person name="Blanc-Mathieu R."/>
            <person name="Endo H."/>
            <person name="Kuwata A."/>
            <person name="Ogata H."/>
        </authorList>
    </citation>
    <scope>NUCLEOTIDE SEQUENCE [LARGE SCALE GENOMIC DNA]</scope>
</reference>